<proteinExistence type="predicted"/>
<dbReference type="RefSeq" id="WP_284937246.1">
    <property type="nucleotide sequence ID" value="NZ_JANURM010000003.1"/>
</dbReference>
<evidence type="ECO:0000313" key="2">
    <source>
        <dbReference type="Proteomes" id="UP001173801"/>
    </source>
</evidence>
<dbReference type="EMBL" id="JANURM010000003">
    <property type="protein sequence ID" value="MDL0088590.1"/>
    <property type="molecule type" value="Genomic_DNA"/>
</dbReference>
<dbReference type="Proteomes" id="UP001173801">
    <property type="component" value="Unassembled WGS sequence"/>
</dbReference>
<protein>
    <submittedName>
        <fullName evidence="1">Uncharacterized protein</fullName>
    </submittedName>
</protein>
<name>A0ABT7HNT5_9BACT</name>
<reference evidence="1" key="2">
    <citation type="journal article" date="2023" name="Microorganisms">
        <title>Isolation and Genomic Characteristics of Cat-Borne Campylobacter felis sp. nov. and Sheep-Borne Campylobacter ovis sp. nov.</title>
        <authorList>
            <person name="Wang H."/>
            <person name="Li Y."/>
            <person name="Gu Y."/>
            <person name="Zhou G."/>
            <person name="Chen X."/>
            <person name="Zhang X."/>
            <person name="Shao Z."/>
            <person name="Zhang J."/>
            <person name="Zhang M."/>
        </authorList>
    </citation>
    <scope>NUCLEOTIDE SEQUENCE</scope>
    <source>
        <strain evidence="1">PS10</strain>
    </source>
</reference>
<organism evidence="1 2">
    <name type="scientific">Campylobacter gastrosuis</name>
    <dbReference type="NCBI Taxonomy" id="2974576"/>
    <lineage>
        <taxon>Bacteria</taxon>
        <taxon>Pseudomonadati</taxon>
        <taxon>Campylobacterota</taxon>
        <taxon>Epsilonproteobacteria</taxon>
        <taxon>Campylobacterales</taxon>
        <taxon>Campylobacteraceae</taxon>
        <taxon>Campylobacter</taxon>
    </lineage>
</organism>
<reference evidence="1" key="1">
    <citation type="submission" date="2022-08" db="EMBL/GenBank/DDBJ databases">
        <authorList>
            <person name="Wang H."/>
        </authorList>
    </citation>
    <scope>NUCLEOTIDE SEQUENCE</scope>
    <source>
        <strain evidence="1">PS10</strain>
    </source>
</reference>
<gene>
    <name evidence="1" type="ORF">NYG85_04285</name>
</gene>
<accession>A0ABT7HNT5</accession>
<keyword evidence="2" id="KW-1185">Reference proteome</keyword>
<evidence type="ECO:0000313" key="1">
    <source>
        <dbReference type="EMBL" id="MDL0088590.1"/>
    </source>
</evidence>
<comment type="caution">
    <text evidence="1">The sequence shown here is derived from an EMBL/GenBank/DDBJ whole genome shotgun (WGS) entry which is preliminary data.</text>
</comment>
<sequence>MTNATILQAQNCFALRSEFISSIKEIFDEKFNITQLDDKKTLQTKLNQTDTIKLKNIVKRLDKGELKFYSDDKVADRLAKKGYKW</sequence>